<keyword evidence="1" id="KW-0812">Transmembrane</keyword>
<sequence>MAISCKISVDKEVVLPLTLCLDGCYISFHNILYIVVLCCVVLAISLQNYVLKRLICPSTLFGWLLHMVL</sequence>
<evidence type="ECO:0000256" key="1">
    <source>
        <dbReference type="SAM" id="Phobius"/>
    </source>
</evidence>
<organism evidence="2">
    <name type="scientific">Solanum chacoense</name>
    <name type="common">Chaco potato</name>
    <dbReference type="NCBI Taxonomy" id="4108"/>
    <lineage>
        <taxon>Eukaryota</taxon>
        <taxon>Viridiplantae</taxon>
        <taxon>Streptophyta</taxon>
        <taxon>Embryophyta</taxon>
        <taxon>Tracheophyta</taxon>
        <taxon>Spermatophyta</taxon>
        <taxon>Magnoliopsida</taxon>
        <taxon>eudicotyledons</taxon>
        <taxon>Gunneridae</taxon>
        <taxon>Pentapetalae</taxon>
        <taxon>asterids</taxon>
        <taxon>lamiids</taxon>
        <taxon>Solanales</taxon>
        <taxon>Solanaceae</taxon>
        <taxon>Solanoideae</taxon>
        <taxon>Solaneae</taxon>
        <taxon>Solanum</taxon>
    </lineage>
</organism>
<protein>
    <submittedName>
        <fullName evidence="2">Putative ovule protein</fullName>
    </submittedName>
</protein>
<name>A0A0V0HXM1_SOLCH</name>
<feature type="transmembrane region" description="Helical" evidence="1">
    <location>
        <begin position="31"/>
        <end position="51"/>
    </location>
</feature>
<reference evidence="2" key="1">
    <citation type="submission" date="2015-12" db="EMBL/GenBank/DDBJ databases">
        <title>Gene expression during late stages of embryo sac development: a critical building block for successful pollen-pistil interactions.</title>
        <authorList>
            <person name="Liu Y."/>
            <person name="Joly V."/>
            <person name="Sabar M."/>
            <person name="Matton D.P."/>
        </authorList>
    </citation>
    <scope>NUCLEOTIDE SEQUENCE</scope>
</reference>
<keyword evidence="1" id="KW-0472">Membrane</keyword>
<dbReference type="EMBL" id="GEDG01014420">
    <property type="protein sequence ID" value="JAP24406.1"/>
    <property type="molecule type" value="Transcribed_RNA"/>
</dbReference>
<accession>A0A0V0HXM1</accession>
<proteinExistence type="predicted"/>
<evidence type="ECO:0000313" key="2">
    <source>
        <dbReference type="EMBL" id="JAP24406.1"/>
    </source>
</evidence>
<keyword evidence="1" id="KW-1133">Transmembrane helix</keyword>
<dbReference type="AlphaFoldDB" id="A0A0V0HXM1"/>